<dbReference type="EMBL" id="WSFC01000101">
    <property type="protein sequence ID" value="NDL05859.1"/>
    <property type="molecule type" value="Genomic_DNA"/>
</dbReference>
<feature type="non-terminal residue" evidence="3">
    <location>
        <position position="1463"/>
    </location>
</feature>
<name>A0ABX0AUI8_9GAMM</name>
<gene>
    <name evidence="3" type="ORF">GPY48_22765</name>
</gene>
<evidence type="ECO:0000313" key="4">
    <source>
        <dbReference type="Proteomes" id="UP000466619"/>
    </source>
</evidence>
<dbReference type="Gene3D" id="2.160.20.10">
    <property type="entry name" value="Single-stranded right-handed beta-helix, Pectin lyase-like"/>
    <property type="match status" value="1"/>
</dbReference>
<keyword evidence="4" id="KW-1185">Reference proteome</keyword>
<feature type="domain" description="Filamentous haemagglutinin FhaB/tRNA nuclease CdiA-like TPS" evidence="2">
    <location>
        <begin position="1"/>
        <end position="114"/>
    </location>
</feature>
<reference evidence="3 4" key="1">
    <citation type="submission" date="2019-12" db="EMBL/GenBank/DDBJ databases">
        <title>Engineering Photorhabdus to improve their lethality against agricultural pests.</title>
        <authorList>
            <person name="Machado R.A.R."/>
        </authorList>
    </citation>
    <scope>NUCLEOTIDE SEQUENCE [LARGE SCALE GENOMIC DNA]</scope>
    <source>
        <strain evidence="3 4">M-CN4</strain>
    </source>
</reference>
<dbReference type="InterPro" id="IPR012334">
    <property type="entry name" value="Pectin_lyas_fold"/>
</dbReference>
<proteinExistence type="predicted"/>
<dbReference type="NCBIfam" id="TIGR01731">
    <property type="entry name" value="fil_hemag_20aa"/>
    <property type="match status" value="18"/>
</dbReference>
<dbReference type="NCBIfam" id="TIGR01901">
    <property type="entry name" value="adhes_NPXG"/>
    <property type="match status" value="1"/>
</dbReference>
<dbReference type="RefSeq" id="WP_162120994.1">
    <property type="nucleotide sequence ID" value="NZ_CAWPJS010000101.1"/>
</dbReference>
<dbReference type="InterPro" id="IPR010069">
    <property type="entry name" value="CdiA_FHA1_rpt"/>
</dbReference>
<evidence type="ECO:0000313" key="3">
    <source>
        <dbReference type="EMBL" id="NDL05859.1"/>
    </source>
</evidence>
<sequence length="1463" mass="156042">NIQTPGADGVSHNTYRQFDVDKQGVILNNSHQATQTQLGGMVAGNPWLAKGDASVILNEVNSHDRSHLNGWIEVAGQKAEVIIANPAGITCNGCGFINAHRTTLTTGQALMEQGRLKGFDVNQGEVRIDGHGMDSTQQSYTDIIARSVAINAKLHAQDLKVTTGRNIVDATHQQIKKKSVDDEKHPAFALDVAALGGMYAHKIRLIGTETGVGVHNVGNIGASAGEVHITADGWIENRGTLSSRDTLQLTSSADVTNTGKLLSQSAVNLQAGGALDNQGRVEARGDTTVNAGTIHSSHNSVWAAGLDDKGRTTLPGSLTLTAQHVQANGKNLAADTLAIHSQQIDLSDSQTAAGQIQLTAGQLGISTARATVNADRFSAKTPGQFNNDGGQLVAKEIHLTTPDLSNQQGKINQTGTGELTLHTRALNNHEGTVFNQGKLTLTTDRLDNQQGTIASQGEDLHLTAHQADNTQGTVQLAGNGQLSLNTQRWLGDKGKLLTNGALTIQAGELQLNHAETQAGQITVNADTLSHQGGVMQQQGKDTLSLTTRMLDNQHGTLAGNGNLNLKATTVDNRHGNIVAAEKGSLTLAVKDTLDNQSGRVLSGGQLTLRTGDMDNTGGIIAADGKTTLTSAALTNTQGQIAGNGGLDIHSRQLINREGTLQSADALTLDTNGQLLDNQQGQIIGEGKTTITSGPLDNRHGHLQGGQLAIDTRHAALDNRDGKLLSTETFNLNTHQLDNRHGQVQAVGDTALNVKTQTDNTGGLIRGGAQLTLNTARLINRETAQVDNGVEAQNLTVNAQQVDNTQGALRAANHLQANISQTLNNTQGLVSAGKQLTLKSEARQPHLVINNQQGTLIAGEHATINAHGLSGDGQLLSQGDMAVTLTEDFHHTGNTAANGNLTLKTAGNLLNDRQIKAGQALHLDAQNLTNSASGEISAGQTQIQVHDTLNNTGLIDGSLTHLTANTLNNTGTGRLYGDQLALQTGTLNNTAQDGKAAVIAARDRLDIGTATLNNQHHAQIYSVGDMHIGGRLDNTLTATGQAHELNNHAATIEAGRHLKMNADRINNTNAGLVTQVVETEKSQHHDAVLSGQTTRYDWSQVDTSRHNKYGVHDAIMPDGSRSNDFYEYQYTRTVKETQVKQSDPGKILAGGNITLNSAQVTNHDSQIIAGGALNGEIGELHNIATQGERITTDEGRQTHWYAKKKRRKPRVRGTKTSQGKSRSRYAPAPVIETIDLKTLAWQEHTRPQGTNITITDRQTGQIHSAPTAVTPVNGIKNQPLSLPPETIKGHTVDPVIRVVTPDTRLPNNSLYTVQPGSDSHYLVETDPKFTQYKQWLGSDYMRQQLTHDPALVHKRLGDGFYEQRLVRDQITQLTGRRYLPGYNNDEAQFKALMDAGIAFGKQQQLTPGVALSPAQMALLTSDIIWLTNQTVTLPDGTTEVVTVPQVYARVRQGDLSSDGALLAG</sequence>
<accession>A0ABX0AUI8</accession>
<dbReference type="Proteomes" id="UP000466619">
    <property type="component" value="Unassembled WGS sequence"/>
</dbReference>
<dbReference type="SUPFAM" id="SSF51126">
    <property type="entry name" value="Pectin lyase-like"/>
    <property type="match status" value="1"/>
</dbReference>
<protein>
    <submittedName>
        <fullName evidence="3">Filamentous hemagglutinin N-terminal domain-containing protein</fullName>
    </submittedName>
</protein>
<dbReference type="Pfam" id="PF05860">
    <property type="entry name" value="TPS"/>
    <property type="match status" value="1"/>
</dbReference>
<dbReference type="SMART" id="SM00912">
    <property type="entry name" value="Haemagg_act"/>
    <property type="match status" value="1"/>
</dbReference>
<dbReference type="Pfam" id="PF05594">
    <property type="entry name" value="Fil_haemagg"/>
    <property type="match status" value="9"/>
</dbReference>
<comment type="caution">
    <text evidence="3">The sequence shown here is derived from an EMBL/GenBank/DDBJ whole genome shotgun (WGS) entry which is preliminary data.</text>
</comment>
<evidence type="ECO:0000256" key="1">
    <source>
        <dbReference type="SAM" id="MobiDB-lite"/>
    </source>
</evidence>
<dbReference type="InterPro" id="IPR008619">
    <property type="entry name" value="Filamentous_hemagglutn_rpt"/>
</dbReference>
<evidence type="ECO:0000259" key="2">
    <source>
        <dbReference type="SMART" id="SM00912"/>
    </source>
</evidence>
<dbReference type="InterPro" id="IPR008638">
    <property type="entry name" value="FhaB/CdiA-like_TPS"/>
</dbReference>
<feature type="region of interest" description="Disordered" evidence="1">
    <location>
        <begin position="1203"/>
        <end position="1223"/>
    </location>
</feature>
<organism evidence="3 4">
    <name type="scientific">Photorhabdus bodei</name>
    <dbReference type="NCBI Taxonomy" id="2029681"/>
    <lineage>
        <taxon>Bacteria</taxon>
        <taxon>Pseudomonadati</taxon>
        <taxon>Pseudomonadota</taxon>
        <taxon>Gammaproteobacteria</taxon>
        <taxon>Enterobacterales</taxon>
        <taxon>Morganellaceae</taxon>
        <taxon>Photorhabdus</taxon>
    </lineage>
</organism>
<feature type="non-terminal residue" evidence="3">
    <location>
        <position position="1"/>
    </location>
</feature>
<feature type="compositionally biased region" description="Basic residues" evidence="1">
    <location>
        <begin position="1203"/>
        <end position="1212"/>
    </location>
</feature>
<dbReference type="InterPro" id="IPR011050">
    <property type="entry name" value="Pectin_lyase_fold/virulence"/>
</dbReference>